<comment type="caution">
    <text evidence="1">The sequence shown here is derived from an EMBL/GenBank/DDBJ whole genome shotgun (WGS) entry which is preliminary data.</text>
</comment>
<reference evidence="1 2" key="1">
    <citation type="journal article" date="2022" name="New Phytol.">
        <title>Ecological generalism drives hyperdiversity of secondary metabolite gene clusters in xylarialean endophytes.</title>
        <authorList>
            <person name="Franco M.E.E."/>
            <person name="Wisecaver J.H."/>
            <person name="Arnold A.E."/>
            <person name="Ju Y.M."/>
            <person name="Slot J.C."/>
            <person name="Ahrendt S."/>
            <person name="Moore L.P."/>
            <person name="Eastman K.E."/>
            <person name="Scott K."/>
            <person name="Konkel Z."/>
            <person name="Mondo S.J."/>
            <person name="Kuo A."/>
            <person name="Hayes R.D."/>
            <person name="Haridas S."/>
            <person name="Andreopoulos B."/>
            <person name="Riley R."/>
            <person name="LaButti K."/>
            <person name="Pangilinan J."/>
            <person name="Lipzen A."/>
            <person name="Amirebrahimi M."/>
            <person name="Yan J."/>
            <person name="Adam C."/>
            <person name="Keymanesh K."/>
            <person name="Ng V."/>
            <person name="Louie K."/>
            <person name="Northen T."/>
            <person name="Drula E."/>
            <person name="Henrissat B."/>
            <person name="Hsieh H.M."/>
            <person name="Youens-Clark K."/>
            <person name="Lutzoni F."/>
            <person name="Miadlikowska J."/>
            <person name="Eastwood D.C."/>
            <person name="Hamelin R.C."/>
            <person name="Grigoriev I.V."/>
            <person name="U'Ren J.M."/>
        </authorList>
    </citation>
    <scope>NUCLEOTIDE SEQUENCE [LARGE SCALE GENOMIC DNA]</scope>
    <source>
        <strain evidence="1 2">CBS 119005</strain>
    </source>
</reference>
<name>A0ACB9Z2G2_9PEZI</name>
<dbReference type="Proteomes" id="UP001497700">
    <property type="component" value="Unassembled WGS sequence"/>
</dbReference>
<protein>
    <submittedName>
        <fullName evidence="1">Polyketide synthase PksD</fullName>
    </submittedName>
</protein>
<evidence type="ECO:0000313" key="1">
    <source>
        <dbReference type="EMBL" id="KAI4865900.1"/>
    </source>
</evidence>
<evidence type="ECO:0000313" key="2">
    <source>
        <dbReference type="Proteomes" id="UP001497700"/>
    </source>
</evidence>
<gene>
    <name evidence="1" type="ORF">F4820DRAFT_418487</name>
</gene>
<proteinExistence type="predicted"/>
<dbReference type="EMBL" id="MU393465">
    <property type="protein sequence ID" value="KAI4865900.1"/>
    <property type="molecule type" value="Genomic_DNA"/>
</dbReference>
<sequence length="2605" mass="287168">MEPVAIIGFSFRLPQDVEDPSSLWDMLESGRNVRTDWPESRANVDAFYHSTSATTNTVKSRGGHFMKEHPAAFDAPFFSITSKEAASMDPQQRLLLETSYHALENSGIPAERVAGTDTAVFAGSMADDYIKVIAKDPDNAPTNTATGSSPAILANRLSWYFDLKGPSIQLNTACSTSMIAMDLACQSLRSGQSSMALVTGSNVILTIENSLYMTNMNFLSPDSLSYSFDHRANGYARGEGVIVVVLKTLSDAVRDGDMIRAVIRATGSNQDGRTPGITQPSSAAQEQLIRKVYKNCHLELGLTRYVEAHGTGTQVGDSGELNALGRVFRTSRSSTEPLYVGSIKANIGHLEGGSGLAGILKCIMILEKGIIPPNPLFEKMNPSINAKFYNIQVPTSCISWPTDGLRRISINSFGFGGSNGHIIMDDAYHTLRELGIEGLHCTSISPVAPGLIKERSILKKTLTNGNTREVAVMNGVSTAVLSGNPARLLNGHPDSSQEGNYTHAAQTNEAPVQKLCETTTLEIHKSATKYQILVWSAKDEAALKRMLQRNAGYYETHVAGSQELLRQLSYTLAARRSPMTWRSFALVEPGSAPDSASLLNASTSNIIRSARNPGLAFVFTGQGAQHPKMGLELLQYPVFEDVMGRASSVFQKLGAKWTLLEEIQTGENINRPELSQPLCTAIQIALVELLRSFGIKPAAVVGHSSGEIAAAYTAGALSFESACKVAYHRGRLAGQLISSLSRPSAMISVNLSESDAYAYLERVSLGSEMYVACINSPFNVTISGYESEIDSLKSYLDKDGIFAQKLKTGIAYHSPIMQAIAAEYLSYLGTLDPGIPSNEDVLMISSVTGQPISYTTTSDGQYWVDNLVSPVRLNDALQYLAVVAPKVDNKQMSDYIEIGPHGALRRPICDTLGQVLGSKGYSYTSIMTRFDSPVKTVLNTAGRLFSRGYAVSITSANRQETQKRPAPFLVNIPEYPFDHSQLYYYESRLSSEWRLRKSVAGSLLGIPTTDWNPLEPQWRNYLSVERIPWIADHVVGDTILFPGTGTLTMALEAVRQTSQAPEAISAYLIKEATFSNPIIVRPEGQTEVMTKLRPLQQPYEKTSRRSEVRVFALVGGHWSECFKALIHTEYEEPSTEVDGGNEARAFAQALVGNYEDAKDACTNHISEKSFYKWHHDQGLKYGKAFSLAEEIGWDGGERGVALVDVGPPTEPFDGIVHPAVLDAACQVCFAAPSNGMSDKLPTIIPHKLHDTWISASGWQYPHTNQIRMLTTSKFKATVKGLDCSFTALADDGSPLCHVKRLEMLPIVGPETRSDSSRKLFHSIDWKPDLSLLSPDQLRQHCAIDDDFRDESSAVEYCTQLEWALRTVLAHNAHSLVPEEWSKAPPHMEKYVSWIKRQVHKAPSQLTIEVSEEQLNDKLEDLKRRRPSWGLFIDVARNLRPIVRGEIDALEFLFSGSRARDVYFEFYNRVFDQRLISFLELSAHQTPTQKILEVGAGTGSLTSRILPALKGFEERTGGIAFAEYTYTDISPAFFEEARQQFVEHQDRMTYKLLDLEQDITTQGFDPGSYDMIIAGGVLHATSNLTATLENLRRALRPGGHLVFHETTAPDCFVMSFGFGILPGWWRSEEDFRAGCPTITGAEWDALLRKNGFSGNDMIIRDYRDDAAHYASFIVSTALDNAQLWVKGPRTLIVVNDDDDYQLSVASSVANEAIDLFDGEQPTIITIAQLAGQKISESTCVLFLADMGTSLLSQISETAFRLIQECIQQSKSLLWVSSSDVSDGPDSVPLPYPGLKDGLLRTLRSEYNSKRLVSLSFEDATSGMEARVDIICKVFNTAFRKLSSEVEYVVRDGKILTGRLVEEMEANRDVNSYLHSQTQSGSWIDGPPLKLDIGSRGSLETLQFVEDKDYYTELGPSEVEIEARAWGVNFRDMFGALGRLQEDGFGTDCAGTVTRVGSRCSSIQPGDRVCMCAVGCMRAYPRSDEWATVKIPDSVSFEEACAVISPGVTAWYSLVELGRLQKNEKVLIHAASGATGQLTIQVAQMIGAEIFATVGYNHKKKLLMDHYHIPEDHIFYSRDLSFAKGVMRVTDGYGVDVVLNSLVGEGLRASLDCVAPYGRFIEIGKADINANASLPMERFANNLSFSSVDLRHTFSHRKESARKLLHKIMELARDTRIRHPQPLHTFDVWAVEDAFRYFQSGKNTGRIVIKIDPYAQVQKHIKYRSTWTFNENATYLVVGGLGGIGRSMVRWMASKGAKHLIILSRSGCTSQSAHDLVDELTKNNVEVVTPKCDVSSAKALSRVLEQYDRTMPPIRGCINAAMVLNDSIFDNMSYVQWQRTALSKVQTSWNLHSLLPADLDFFIMLSSVAGVVGNVSQANYAAGCTFQDSLARYRVQHGQKAVSVDLGLMRDIGFVAETEALRQTFEGYLGYGQIEEKELMAALDMCCDPTRNPPYRQKHQITMGVTTPVDLLTHGKEVEVGMLQRPLFAHFSQARKMLPTSQAGNQINFSLLFRQAESVEERSKVAVRSLALKLARALSIQAEDVDTEQPLHAFGVDSLVAVELRNWIAKEFAAEVPVFDIMGGRSVAAIGELVTKASQIGKGNSGL</sequence>
<organism evidence="1 2">
    <name type="scientific">Hypoxylon rubiginosum</name>
    <dbReference type="NCBI Taxonomy" id="110542"/>
    <lineage>
        <taxon>Eukaryota</taxon>
        <taxon>Fungi</taxon>
        <taxon>Dikarya</taxon>
        <taxon>Ascomycota</taxon>
        <taxon>Pezizomycotina</taxon>
        <taxon>Sordariomycetes</taxon>
        <taxon>Xylariomycetidae</taxon>
        <taxon>Xylariales</taxon>
        <taxon>Hypoxylaceae</taxon>
        <taxon>Hypoxylon</taxon>
    </lineage>
</organism>
<keyword evidence="2" id="KW-1185">Reference proteome</keyword>
<accession>A0ACB9Z2G2</accession>